<evidence type="ECO:0000313" key="4">
    <source>
        <dbReference type="Proteomes" id="UP000189739"/>
    </source>
</evidence>
<feature type="chain" id="PRO_5013272770" evidence="2">
    <location>
        <begin position="21"/>
        <end position="179"/>
    </location>
</feature>
<accession>A0A1S9PGL8</accession>
<keyword evidence="2" id="KW-0732">Signal</keyword>
<feature type="transmembrane region" description="Helical" evidence="1">
    <location>
        <begin position="140"/>
        <end position="156"/>
    </location>
</feature>
<dbReference type="OrthoDB" id="793869at2"/>
<proteinExistence type="predicted"/>
<keyword evidence="1" id="KW-0812">Transmembrane</keyword>
<name>A0A1S9PGL8_9SPHI</name>
<keyword evidence="4" id="KW-1185">Reference proteome</keyword>
<comment type="caution">
    <text evidence="3">The sequence shown here is derived from an EMBL/GenBank/DDBJ whole genome shotgun (WGS) entry which is preliminary data.</text>
</comment>
<organism evidence="3 4">
    <name type="scientific">Mucilaginibacter pedocola</name>
    <dbReference type="NCBI Taxonomy" id="1792845"/>
    <lineage>
        <taxon>Bacteria</taxon>
        <taxon>Pseudomonadati</taxon>
        <taxon>Bacteroidota</taxon>
        <taxon>Sphingobacteriia</taxon>
        <taxon>Sphingobacteriales</taxon>
        <taxon>Sphingobacteriaceae</taxon>
        <taxon>Mucilaginibacter</taxon>
    </lineage>
</organism>
<evidence type="ECO:0000313" key="3">
    <source>
        <dbReference type="EMBL" id="OOQ60105.1"/>
    </source>
</evidence>
<evidence type="ECO:0000256" key="2">
    <source>
        <dbReference type="SAM" id="SignalP"/>
    </source>
</evidence>
<keyword evidence="1" id="KW-1133">Transmembrane helix</keyword>
<dbReference type="RefSeq" id="WP_078347881.1">
    <property type="nucleotide sequence ID" value="NZ_MBTF01000009.1"/>
</dbReference>
<feature type="transmembrane region" description="Helical" evidence="1">
    <location>
        <begin position="118"/>
        <end position="135"/>
    </location>
</feature>
<feature type="signal peptide" evidence="2">
    <location>
        <begin position="1"/>
        <end position="20"/>
    </location>
</feature>
<keyword evidence="1" id="KW-0472">Membrane</keyword>
<sequence>MKKLLLTCCLLLVASGFAFADAISIKHFVVKENPFAKDEIAIVAVDTGKNIQEDVNGTFSFTINGFVESLKFEKGTAFYRHKLEKSSFIYARHQNDESTTSMLYYVYRHDSKLTPVKISWMLLIAIPAALILIGYMFKRFIIIALVIFCIFLYFNYHNGLSIPTFFQSVFDGLKGIFAG</sequence>
<reference evidence="3 4" key="1">
    <citation type="submission" date="2016-07" db="EMBL/GenBank/DDBJ databases">
        <title>Genomic analysis of zinc-resistant bacterium Mucilaginibacter pedocola TBZ30.</title>
        <authorList>
            <person name="Huang J."/>
            <person name="Tang J."/>
        </authorList>
    </citation>
    <scope>NUCLEOTIDE SEQUENCE [LARGE SCALE GENOMIC DNA]</scope>
    <source>
        <strain evidence="3 4">TBZ30</strain>
    </source>
</reference>
<evidence type="ECO:0000256" key="1">
    <source>
        <dbReference type="SAM" id="Phobius"/>
    </source>
</evidence>
<protein>
    <submittedName>
        <fullName evidence="3">Uncharacterized protein</fullName>
    </submittedName>
</protein>
<dbReference type="AlphaFoldDB" id="A0A1S9PGL8"/>
<gene>
    <name evidence="3" type="ORF">BC343_26635</name>
</gene>
<dbReference type="EMBL" id="MBTF01000009">
    <property type="protein sequence ID" value="OOQ60105.1"/>
    <property type="molecule type" value="Genomic_DNA"/>
</dbReference>
<dbReference type="Proteomes" id="UP000189739">
    <property type="component" value="Unassembled WGS sequence"/>
</dbReference>